<evidence type="ECO:0000256" key="11">
    <source>
        <dbReference type="RuleBase" id="RU000488"/>
    </source>
</evidence>
<sequence length="304" mass="33047">MGTGSPNVIYIFKRPWMRENGAAAAAPAGNLGLKGIVAGGLTGAIDISITYPTEYIKTQLQLDEKGDKKKYDGIIDCVKKTIKNHGFFGLYKGLSILIYGSIPKMAIRFGSFETFKKRMLQEDGTLSPGSRFLCGLGAGVSEAIFAVTPMETIKVKFINDQRTGNPRYKGLIHGIGLIIKEHGISGIYKGVIPTILKQGSNQSSRFFVIETLKELYKGGDKEKKIPKYAIGAFGAIAGISIGYDIVLCFTSLQSQSTLHAGIMSNRPISVVELECRRLAAAAAMKGSGDHYAFRSQHYRKHNLA</sequence>
<dbReference type="Proteomes" id="UP000410492">
    <property type="component" value="Unassembled WGS sequence"/>
</dbReference>
<evidence type="ECO:0000256" key="2">
    <source>
        <dbReference type="ARBA" id="ARBA00006375"/>
    </source>
</evidence>
<feature type="repeat" description="Solcar" evidence="10">
    <location>
        <begin position="129"/>
        <end position="215"/>
    </location>
</feature>
<comment type="subcellular location">
    <subcellularLocation>
        <location evidence="1">Mitochondrion membrane</location>
        <topology evidence="1">Multi-pass membrane protein</topology>
    </subcellularLocation>
</comment>
<keyword evidence="13" id="KW-1185">Reference proteome</keyword>
<dbReference type="InterPro" id="IPR049563">
    <property type="entry name" value="TXTP-like"/>
</dbReference>
<evidence type="ECO:0000256" key="1">
    <source>
        <dbReference type="ARBA" id="ARBA00004225"/>
    </source>
</evidence>
<evidence type="ECO:0000256" key="10">
    <source>
        <dbReference type="PROSITE-ProRule" id="PRU00282"/>
    </source>
</evidence>
<dbReference type="SUPFAM" id="SSF103506">
    <property type="entry name" value="Mitochondrial carrier"/>
    <property type="match status" value="1"/>
</dbReference>
<gene>
    <name evidence="12" type="ORF">CALMAC_LOCUS13647</name>
</gene>
<evidence type="ECO:0000313" key="13">
    <source>
        <dbReference type="Proteomes" id="UP000410492"/>
    </source>
</evidence>
<feature type="repeat" description="Solcar" evidence="10">
    <location>
        <begin position="30"/>
        <end position="118"/>
    </location>
</feature>
<accession>A0A653D3Y8</accession>
<keyword evidence="3 11" id="KW-0813">Transport</keyword>
<dbReference type="PANTHER" id="PTHR45788:SF4">
    <property type="entry name" value="TRICARBOXYLATE TRANSPORT PROTEIN, MITOCHONDRIAL"/>
    <property type="match status" value="1"/>
</dbReference>
<evidence type="ECO:0000256" key="8">
    <source>
        <dbReference type="ARBA" id="ARBA00023136"/>
    </source>
</evidence>
<dbReference type="EMBL" id="CAACVG010009750">
    <property type="protein sequence ID" value="VEN54056.1"/>
    <property type="molecule type" value="Genomic_DNA"/>
</dbReference>
<dbReference type="InterPro" id="IPR018108">
    <property type="entry name" value="MCP_transmembrane"/>
</dbReference>
<evidence type="ECO:0000256" key="5">
    <source>
        <dbReference type="ARBA" id="ARBA00022737"/>
    </source>
</evidence>
<organism evidence="12 13">
    <name type="scientific">Callosobruchus maculatus</name>
    <name type="common">Southern cowpea weevil</name>
    <name type="synonym">Pulse bruchid</name>
    <dbReference type="NCBI Taxonomy" id="64391"/>
    <lineage>
        <taxon>Eukaryota</taxon>
        <taxon>Metazoa</taxon>
        <taxon>Ecdysozoa</taxon>
        <taxon>Arthropoda</taxon>
        <taxon>Hexapoda</taxon>
        <taxon>Insecta</taxon>
        <taxon>Pterygota</taxon>
        <taxon>Neoptera</taxon>
        <taxon>Endopterygota</taxon>
        <taxon>Coleoptera</taxon>
        <taxon>Polyphaga</taxon>
        <taxon>Cucujiformia</taxon>
        <taxon>Chrysomeloidea</taxon>
        <taxon>Chrysomelidae</taxon>
        <taxon>Bruchinae</taxon>
        <taxon>Bruchini</taxon>
        <taxon>Callosobruchus</taxon>
    </lineage>
</organism>
<keyword evidence="8 10" id="KW-0472">Membrane</keyword>
<evidence type="ECO:0000256" key="6">
    <source>
        <dbReference type="ARBA" id="ARBA00022989"/>
    </source>
</evidence>
<protein>
    <recommendedName>
        <fullName evidence="9">Citrate transport protein</fullName>
    </recommendedName>
</protein>
<keyword evidence="4 10" id="KW-0812">Transmembrane</keyword>
<name>A0A653D3Y8_CALMS</name>
<reference evidence="12 13" key="1">
    <citation type="submission" date="2019-01" db="EMBL/GenBank/DDBJ databases">
        <authorList>
            <person name="Sayadi A."/>
        </authorList>
    </citation>
    <scope>NUCLEOTIDE SEQUENCE [LARGE SCALE GENOMIC DNA]</scope>
</reference>
<dbReference type="PROSITE" id="PS50920">
    <property type="entry name" value="SOLCAR"/>
    <property type="match status" value="2"/>
</dbReference>
<dbReference type="GO" id="GO:0031966">
    <property type="term" value="C:mitochondrial membrane"/>
    <property type="evidence" value="ECO:0007669"/>
    <property type="project" value="UniProtKB-SubCell"/>
</dbReference>
<evidence type="ECO:0000256" key="3">
    <source>
        <dbReference type="ARBA" id="ARBA00022448"/>
    </source>
</evidence>
<keyword evidence="5" id="KW-0677">Repeat</keyword>
<keyword evidence="7" id="KW-0496">Mitochondrion</keyword>
<dbReference type="GO" id="GO:0071913">
    <property type="term" value="F:citrate secondary active transmembrane transporter activity"/>
    <property type="evidence" value="ECO:0007669"/>
    <property type="project" value="TreeGrafter"/>
</dbReference>
<proteinExistence type="inferred from homology"/>
<dbReference type="GO" id="GO:0006843">
    <property type="term" value="P:mitochondrial citrate transmembrane transport"/>
    <property type="evidence" value="ECO:0007669"/>
    <property type="project" value="TreeGrafter"/>
</dbReference>
<evidence type="ECO:0000256" key="9">
    <source>
        <dbReference type="ARBA" id="ARBA00042640"/>
    </source>
</evidence>
<evidence type="ECO:0000256" key="7">
    <source>
        <dbReference type="ARBA" id="ARBA00023128"/>
    </source>
</evidence>
<evidence type="ECO:0000256" key="4">
    <source>
        <dbReference type="ARBA" id="ARBA00022692"/>
    </source>
</evidence>
<evidence type="ECO:0000313" key="12">
    <source>
        <dbReference type="EMBL" id="VEN54056.1"/>
    </source>
</evidence>
<keyword evidence="6" id="KW-1133">Transmembrane helix</keyword>
<dbReference type="OrthoDB" id="44467at2759"/>
<dbReference type="InterPro" id="IPR023395">
    <property type="entry name" value="MCP_dom_sf"/>
</dbReference>
<dbReference type="AlphaFoldDB" id="A0A653D3Y8"/>
<dbReference type="Gene3D" id="1.50.40.10">
    <property type="entry name" value="Mitochondrial carrier domain"/>
    <property type="match status" value="1"/>
</dbReference>
<comment type="similarity">
    <text evidence="2 11">Belongs to the mitochondrial carrier (TC 2.A.29) family.</text>
</comment>
<dbReference type="PANTHER" id="PTHR45788">
    <property type="entry name" value="SUCCINATE/FUMARATE MITOCHONDRIAL TRANSPORTER-RELATED"/>
    <property type="match status" value="1"/>
</dbReference>
<dbReference type="Pfam" id="PF00153">
    <property type="entry name" value="Mito_carr"/>
    <property type="match status" value="2"/>
</dbReference>